<name>A0ABV9JDB2_9LACT</name>
<accession>A0ABV9JDB2</accession>
<dbReference type="Pfam" id="PF10898">
    <property type="entry name" value="DUF2716"/>
    <property type="match status" value="1"/>
</dbReference>
<dbReference type="RefSeq" id="WP_213534878.1">
    <property type="nucleotide sequence ID" value="NZ_BOVQ01000004.1"/>
</dbReference>
<evidence type="ECO:0000313" key="2">
    <source>
        <dbReference type="Proteomes" id="UP001595987"/>
    </source>
</evidence>
<comment type="caution">
    <text evidence="1">The sequence shown here is derived from an EMBL/GenBank/DDBJ whole genome shotgun (WGS) entry which is preliminary data.</text>
</comment>
<dbReference type="EMBL" id="JBHSGD010000005">
    <property type="protein sequence ID" value="MFC4652416.1"/>
    <property type="molecule type" value="Genomic_DNA"/>
</dbReference>
<keyword evidence="2" id="KW-1185">Reference proteome</keyword>
<evidence type="ECO:0000313" key="1">
    <source>
        <dbReference type="EMBL" id="MFC4652416.1"/>
    </source>
</evidence>
<dbReference type="InterPro" id="IPR020323">
    <property type="entry name" value="DUF2716"/>
</dbReference>
<organism evidence="1 2">
    <name type="scientific">Lactococcus nasutitermitis</name>
    <dbReference type="NCBI Taxonomy" id="1652957"/>
    <lineage>
        <taxon>Bacteria</taxon>
        <taxon>Bacillati</taxon>
        <taxon>Bacillota</taxon>
        <taxon>Bacilli</taxon>
        <taxon>Lactobacillales</taxon>
        <taxon>Streptococcaceae</taxon>
        <taxon>Lactococcus</taxon>
    </lineage>
</organism>
<protein>
    <submittedName>
        <fullName evidence="1">DUF2716 domain-containing protein</fullName>
    </submittedName>
</protein>
<sequence length="182" mass="22361">MFGKIKDEKKLIGKNQVWTILSDEEYKIVWDKIYSDFHFSPSIKISMKTFDFPFQADCYEVDYQKYSQNKSFNDVMRSIFISAMGDDDWMYVLDWQHTCFHWNPRIEDKYDYPVFHKDKRYAGNGYNIYFPEFYPNGDYYFFIAKDFRWGYLGHPWKKKIWVYGTELRKMIKENQQILNFQS</sequence>
<gene>
    <name evidence="1" type="ORF">ACFO26_05785</name>
</gene>
<proteinExistence type="predicted"/>
<dbReference type="Proteomes" id="UP001595987">
    <property type="component" value="Unassembled WGS sequence"/>
</dbReference>
<reference evidence="2" key="1">
    <citation type="journal article" date="2019" name="Int. J. Syst. Evol. Microbiol.">
        <title>The Global Catalogue of Microorganisms (GCM) 10K type strain sequencing project: providing services to taxonomists for standard genome sequencing and annotation.</title>
        <authorList>
            <consortium name="The Broad Institute Genomics Platform"/>
            <consortium name="The Broad Institute Genome Sequencing Center for Infectious Disease"/>
            <person name="Wu L."/>
            <person name="Ma J."/>
        </authorList>
    </citation>
    <scope>NUCLEOTIDE SEQUENCE [LARGE SCALE GENOMIC DNA]</scope>
    <source>
        <strain evidence="2">CCUG 63287</strain>
    </source>
</reference>